<sequence>MEEKDLPFPFKTYKELKKMSKEELNICEVELMANVEFVFDFVYNIDNYKVKFGARIGKCEECEQDVWISKASDSYMSRHSGEILKIICKPCWKVMDKEEDEDRDVIATEETLKEFDDWYLSHYGYKPTREQTLEMMEHYIGKRPKITK</sequence>
<dbReference type="EMBL" id="MT143723">
    <property type="protein sequence ID" value="QJB01673.1"/>
    <property type="molecule type" value="Genomic_DNA"/>
</dbReference>
<accession>A0A6M3M7G4</accession>
<name>A0A6M3M7G4_9ZZZZ</name>
<reference evidence="1" key="1">
    <citation type="submission" date="2020-03" db="EMBL/GenBank/DDBJ databases">
        <title>The deep terrestrial virosphere.</title>
        <authorList>
            <person name="Holmfeldt K."/>
            <person name="Nilsson E."/>
            <person name="Simone D."/>
            <person name="Lopez-Fernandez M."/>
            <person name="Wu X."/>
            <person name="de Brujin I."/>
            <person name="Lundin D."/>
            <person name="Andersson A."/>
            <person name="Bertilsson S."/>
            <person name="Dopson M."/>
        </authorList>
    </citation>
    <scope>NUCLEOTIDE SEQUENCE</scope>
    <source>
        <strain evidence="1">MM171B02177</strain>
    </source>
</reference>
<dbReference type="AlphaFoldDB" id="A0A6M3M7G4"/>
<organism evidence="1">
    <name type="scientific">viral metagenome</name>
    <dbReference type="NCBI Taxonomy" id="1070528"/>
    <lineage>
        <taxon>unclassified sequences</taxon>
        <taxon>metagenomes</taxon>
        <taxon>organismal metagenomes</taxon>
    </lineage>
</organism>
<protein>
    <submittedName>
        <fullName evidence="1">Uncharacterized protein</fullName>
    </submittedName>
</protein>
<evidence type="ECO:0000313" key="1">
    <source>
        <dbReference type="EMBL" id="QJB01673.1"/>
    </source>
</evidence>
<proteinExistence type="predicted"/>
<gene>
    <name evidence="1" type="ORF">MM171B02177_0009</name>
</gene>